<dbReference type="EMBL" id="JAPNTZ010000023">
    <property type="protein sequence ID" value="MCY1144981.1"/>
    <property type="molecule type" value="Genomic_DNA"/>
</dbReference>
<sequence length="40" mass="3907">MKTMPRPLRPKTVIALAAGSLLGLAVAAFAEIMAGGPAGG</sequence>
<accession>A0ABT4BEN1</accession>
<evidence type="ECO:0000313" key="1">
    <source>
        <dbReference type="EMBL" id="MCY1144981.1"/>
    </source>
</evidence>
<proteinExistence type="predicted"/>
<protein>
    <submittedName>
        <fullName evidence="1">Uncharacterized protein</fullName>
    </submittedName>
</protein>
<dbReference type="Proteomes" id="UP001151002">
    <property type="component" value="Unassembled WGS sequence"/>
</dbReference>
<dbReference type="RefSeq" id="WP_267569574.1">
    <property type="nucleotide sequence ID" value="NZ_JAPNTZ010000023.1"/>
</dbReference>
<reference evidence="1" key="1">
    <citation type="submission" date="2022-11" db="EMBL/GenBank/DDBJ databases">
        <authorList>
            <person name="Somphong A."/>
            <person name="Phongsopitanun W."/>
        </authorList>
    </citation>
    <scope>NUCLEOTIDE SEQUENCE</scope>
    <source>
        <strain evidence="1">Pm04-4</strain>
    </source>
</reference>
<name>A0ABT4BEN1_9ACTN</name>
<evidence type="ECO:0000313" key="2">
    <source>
        <dbReference type="Proteomes" id="UP001151002"/>
    </source>
</evidence>
<organism evidence="1 2">
    <name type="scientific">Paractinoplanes pyxinae</name>
    <dbReference type="NCBI Taxonomy" id="2997416"/>
    <lineage>
        <taxon>Bacteria</taxon>
        <taxon>Bacillati</taxon>
        <taxon>Actinomycetota</taxon>
        <taxon>Actinomycetes</taxon>
        <taxon>Micromonosporales</taxon>
        <taxon>Micromonosporaceae</taxon>
        <taxon>Paractinoplanes</taxon>
    </lineage>
</organism>
<comment type="caution">
    <text evidence="1">The sequence shown here is derived from an EMBL/GenBank/DDBJ whole genome shotgun (WGS) entry which is preliminary data.</text>
</comment>
<keyword evidence="2" id="KW-1185">Reference proteome</keyword>
<gene>
    <name evidence="1" type="ORF">OWR29_43880</name>
</gene>